<dbReference type="AlphaFoldDB" id="A0A1X7R5W2"/>
<feature type="domain" description="SET" evidence="4">
    <location>
        <begin position="22"/>
        <end position="306"/>
    </location>
</feature>
<dbReference type="EMBL" id="FXLY01000006">
    <property type="protein sequence ID" value="SMN20879.1"/>
    <property type="molecule type" value="Genomic_DNA"/>
</dbReference>
<name>A0A1X7R5W2_9SACH</name>
<evidence type="ECO:0000256" key="1">
    <source>
        <dbReference type="ARBA" id="ARBA00022603"/>
    </source>
</evidence>
<dbReference type="PANTHER" id="PTHR13271">
    <property type="entry name" value="UNCHARACTERIZED PUTATIVE METHYLTRANSFERASE"/>
    <property type="match status" value="1"/>
</dbReference>
<evidence type="ECO:0000313" key="5">
    <source>
        <dbReference type="EMBL" id="SMN20879.1"/>
    </source>
</evidence>
<dbReference type="Proteomes" id="UP000196158">
    <property type="component" value="Unassembled WGS sequence"/>
</dbReference>
<keyword evidence="5" id="KW-0689">Ribosomal protein</keyword>
<dbReference type="PANTHER" id="PTHR13271:SF47">
    <property type="entry name" value="ACTIN-HISTIDINE N-METHYLTRANSFERASE"/>
    <property type="match status" value="1"/>
</dbReference>
<keyword evidence="5" id="KW-0687">Ribonucleoprotein</keyword>
<evidence type="ECO:0000256" key="2">
    <source>
        <dbReference type="ARBA" id="ARBA00022679"/>
    </source>
</evidence>
<organism evidence="5 6">
    <name type="scientific">Maudiozyma saulgeensis</name>
    <dbReference type="NCBI Taxonomy" id="1789683"/>
    <lineage>
        <taxon>Eukaryota</taxon>
        <taxon>Fungi</taxon>
        <taxon>Dikarya</taxon>
        <taxon>Ascomycota</taxon>
        <taxon>Saccharomycotina</taxon>
        <taxon>Saccharomycetes</taxon>
        <taxon>Saccharomycetales</taxon>
        <taxon>Saccharomycetaceae</taxon>
        <taxon>Maudiozyma</taxon>
    </lineage>
</organism>
<gene>
    <name evidence="5" type="ORF">KASA_0M03069G</name>
</gene>
<dbReference type="InterPro" id="IPR016852">
    <property type="entry name" value="SET_MeTrfase"/>
</dbReference>
<dbReference type="GO" id="GO:0016279">
    <property type="term" value="F:protein-lysine N-methyltransferase activity"/>
    <property type="evidence" value="ECO:0007669"/>
    <property type="project" value="TreeGrafter"/>
</dbReference>
<reference evidence="5 6" key="1">
    <citation type="submission" date="2017-04" db="EMBL/GenBank/DDBJ databases">
        <authorList>
            <person name="Afonso C.L."/>
            <person name="Miller P.J."/>
            <person name="Scott M.A."/>
            <person name="Spackman E."/>
            <person name="Goraichik I."/>
            <person name="Dimitrov K.M."/>
            <person name="Suarez D.L."/>
            <person name="Swayne D.E."/>
        </authorList>
    </citation>
    <scope>NUCLEOTIDE SEQUENCE [LARGE SCALE GENOMIC DNA]</scope>
</reference>
<dbReference type="InterPro" id="IPR001214">
    <property type="entry name" value="SET_dom"/>
</dbReference>
<sequence length="457" mass="53753">MHKEIDQLISWLQQSNDFYLNEKVAVKNIPNEGKGIVLLDGQIRRNEIVISIPSTHQINFNSVLYHISKFNSNINVPHITHSGEEQDKISHMYDEPRVKAYNIFTTESLLKMSSFQLLSLYILAEWIFLPKWSSNTIDSYWKPFFNVWPKIDDLKSIPAIWENSNISQYKLLLPFLTSDSENHCQRLNNLISHDWAVIQPILEEWLLLFDIQYNIEDVYEDYLHVYFIINSRCLYSEIPLKKEDIASKFTLVPYVDFINHSAEMDRFCFPKIEYTHANISDVGQFVIRGGPYTYKIPNEQILFNYGPHSNDFLLNEYGFTLPTNSWNYLDITYIINDIIGNDNDVTKYLKTNDYWGEYTINQDGFNYRATVALSLFVTKDYQRVDKLILGYMSEDYFANKIVNITTEILNNLLLEYQQKNDALINLDTYNETDPCFYNLSNIYKGHVDMLTDVKNKL</sequence>
<keyword evidence="2 5" id="KW-0808">Transferase</keyword>
<evidence type="ECO:0000313" key="6">
    <source>
        <dbReference type="Proteomes" id="UP000196158"/>
    </source>
</evidence>
<proteinExistence type="predicted"/>
<dbReference type="InterPro" id="IPR046341">
    <property type="entry name" value="SET_dom_sf"/>
</dbReference>
<dbReference type="GO" id="GO:0032259">
    <property type="term" value="P:methylation"/>
    <property type="evidence" value="ECO:0007669"/>
    <property type="project" value="UniProtKB-KW"/>
</dbReference>
<keyword evidence="1 5" id="KW-0489">Methyltransferase</keyword>
<dbReference type="STRING" id="1789683.A0A1X7R5W2"/>
<dbReference type="SUPFAM" id="SSF82199">
    <property type="entry name" value="SET domain"/>
    <property type="match status" value="1"/>
</dbReference>
<keyword evidence="6" id="KW-1185">Reference proteome</keyword>
<dbReference type="PIRSF" id="PIRSF027158">
    <property type="entry name" value="Lys_MTase_YDR198C_prd"/>
    <property type="match status" value="1"/>
</dbReference>
<accession>A0A1X7R5W2</accession>
<dbReference type="PROSITE" id="PS50280">
    <property type="entry name" value="SET"/>
    <property type="match status" value="1"/>
</dbReference>
<dbReference type="GO" id="GO:0005840">
    <property type="term" value="C:ribosome"/>
    <property type="evidence" value="ECO:0007669"/>
    <property type="project" value="UniProtKB-KW"/>
</dbReference>
<protein>
    <submittedName>
        <fullName evidence="5">Similar to Saccharomyces cerevisiae YDR198C RKM2 Ribosomal protein lysine methyltransferase, responsible for trimethylation of the lysine residue at position 3 of Rpl12Ap and Rpl12Bp</fullName>
    </submittedName>
</protein>
<dbReference type="InterPro" id="IPR050600">
    <property type="entry name" value="SETD3_SETD6_MTase"/>
</dbReference>
<evidence type="ECO:0000256" key="3">
    <source>
        <dbReference type="ARBA" id="ARBA00022691"/>
    </source>
</evidence>
<evidence type="ECO:0000259" key="4">
    <source>
        <dbReference type="PROSITE" id="PS50280"/>
    </source>
</evidence>
<dbReference type="Gene3D" id="3.90.1410.10">
    <property type="entry name" value="set domain protein methyltransferase, domain 1"/>
    <property type="match status" value="1"/>
</dbReference>
<dbReference type="OrthoDB" id="341421at2759"/>
<keyword evidence="3" id="KW-0949">S-adenosyl-L-methionine</keyword>